<sequence>MGGVGKTELALQYARKHLHDTYKGGVCFISGGSFIFEVIKFARPRFFPKMDFTGFSEAEQLAYCWQHWAEGEVLLIVDDVIGYKQRVQPYLPGSPRFKILITTREQIPNVTPLILEVLHPDDALKLLESIVGSDRIKAEHQTAQQLCEWLGYLPLGLELVGKYLAEQDNKDLSLAEMQKRLQRKRLKHNSLGDANAAVTAKLGVAAAFELSWERLQKQPETQLLGCLLSLFYPDEILWGLVEMVYQGWQGEEIDLEDVEDGRRQLVKLSLLKQTKPKTYRLHPLLREFFRDKLEEQEAAAAMKQAFVITMVKIADQKIPQDITTQQVKQVEPAIKHIEEVANRFTELVLDEDLITPFTSLGWFYQGQTLYSQAEPWLKKGLEEAKTRFGDEHNAVAASQNNLALLYKSQGRYADAEPLYRQALEMKRRLFEGDHPSVATSLNNLAGLYESQGRYADAEPLFRQALEMCQRLFEGDHPDVASSLNNLAGLYKSQGRYADAEPLYRQALEMFQRLFEGDHPSVATSLNNLAGLYDSQGRYADAEPLYRQALEMCQRLFEGDHPSVATSLNNLAYLYKSQGRYSEAERLYRQALEMRQRLFEGDHPSVATSLDNLAGLYESQGRYADAEPLFRQALEMCQRLFEGDHPSVATSLNNLAYLYQSQGRYSQAEPLYLQALEMIQRLFEGDHPKVATSLNNLALLYESQGRYGEAEPLYRQALEMRQRLFEGDHPDVAISLNNLASLYYSQGPYADAEPLFRQALEMCERTLGDGHPHTMMVRGNYADCLRKLTATQKNNQSQSQNSSSFEDILQQMQAIIDRSL</sequence>
<evidence type="ECO:0000256" key="4">
    <source>
        <dbReference type="ARBA" id="ARBA00022701"/>
    </source>
</evidence>
<dbReference type="GO" id="GO:0007018">
    <property type="term" value="P:microtubule-based movement"/>
    <property type="evidence" value="ECO:0007669"/>
    <property type="project" value="TreeGrafter"/>
</dbReference>
<dbReference type="SUPFAM" id="SSF52540">
    <property type="entry name" value="P-loop containing nucleoside triphosphate hydrolases"/>
    <property type="match status" value="1"/>
</dbReference>
<feature type="repeat" description="TPR" evidence="10">
    <location>
        <begin position="564"/>
        <end position="597"/>
    </location>
</feature>
<dbReference type="SUPFAM" id="SSF48452">
    <property type="entry name" value="TPR-like"/>
    <property type="match status" value="3"/>
</dbReference>
<dbReference type="GO" id="GO:0019894">
    <property type="term" value="F:kinesin binding"/>
    <property type="evidence" value="ECO:0007669"/>
    <property type="project" value="TreeGrafter"/>
</dbReference>
<keyword evidence="5" id="KW-0677">Repeat</keyword>
<dbReference type="EMBL" id="LATL02000310">
    <property type="protein sequence ID" value="KMW69996.1"/>
    <property type="molecule type" value="Genomic_DNA"/>
</dbReference>
<dbReference type="GO" id="GO:0043531">
    <property type="term" value="F:ADP binding"/>
    <property type="evidence" value="ECO:0007669"/>
    <property type="project" value="InterPro"/>
</dbReference>
<keyword evidence="7" id="KW-0175">Coiled coil</keyword>
<keyword evidence="3" id="KW-0963">Cytoplasm</keyword>
<dbReference type="PANTHER" id="PTHR45783">
    <property type="entry name" value="KINESIN LIGHT CHAIN"/>
    <property type="match status" value="1"/>
</dbReference>
<dbReference type="InterPro" id="IPR002182">
    <property type="entry name" value="NB-ARC"/>
</dbReference>
<dbReference type="Pfam" id="PF13424">
    <property type="entry name" value="TPR_12"/>
    <property type="match status" value="3"/>
</dbReference>
<gene>
    <name evidence="12" type="ORF">WN50_38780</name>
</gene>
<name>A0A0J9EVA1_9CYAN</name>
<proteinExistence type="inferred from homology"/>
<dbReference type="InterPro" id="IPR011990">
    <property type="entry name" value="TPR-like_helical_dom_sf"/>
</dbReference>
<feature type="repeat" description="TPR" evidence="10">
    <location>
        <begin position="690"/>
        <end position="723"/>
    </location>
</feature>
<comment type="subcellular location">
    <subcellularLocation>
        <location evidence="1">Cytoplasm</location>
        <location evidence="1">Cytoskeleton</location>
    </subcellularLocation>
</comment>
<keyword evidence="4" id="KW-0493">Microtubule</keyword>
<dbReference type="PROSITE" id="PS50293">
    <property type="entry name" value="TPR_REGION"/>
    <property type="match status" value="1"/>
</dbReference>
<feature type="repeat" description="TPR" evidence="10">
    <location>
        <begin position="732"/>
        <end position="765"/>
    </location>
</feature>
<dbReference type="OrthoDB" id="582340at2"/>
<dbReference type="AlphaFoldDB" id="A0A0J9EVA1"/>
<dbReference type="Proteomes" id="UP000033607">
    <property type="component" value="Unassembled WGS sequence"/>
</dbReference>
<feature type="repeat" description="TPR" evidence="10">
    <location>
        <begin position="438"/>
        <end position="471"/>
    </location>
</feature>
<evidence type="ECO:0000256" key="7">
    <source>
        <dbReference type="ARBA" id="ARBA00023054"/>
    </source>
</evidence>
<dbReference type="GO" id="GO:0005737">
    <property type="term" value="C:cytoplasm"/>
    <property type="evidence" value="ECO:0007669"/>
    <property type="project" value="TreeGrafter"/>
</dbReference>
<comment type="similarity">
    <text evidence="2">Belongs to the kinesin light chain family.</text>
</comment>
<feature type="domain" description="NB-ARC" evidence="11">
    <location>
        <begin position="1"/>
        <end position="134"/>
    </location>
</feature>
<evidence type="ECO:0000256" key="1">
    <source>
        <dbReference type="ARBA" id="ARBA00004245"/>
    </source>
</evidence>
<dbReference type="Pfam" id="PF00931">
    <property type="entry name" value="NB-ARC"/>
    <property type="match status" value="1"/>
</dbReference>
<evidence type="ECO:0000256" key="3">
    <source>
        <dbReference type="ARBA" id="ARBA00022490"/>
    </source>
</evidence>
<dbReference type="Gene3D" id="1.25.40.10">
    <property type="entry name" value="Tetratricopeptide repeat domain"/>
    <property type="match status" value="3"/>
</dbReference>
<accession>A0A0J9EVA1</accession>
<dbReference type="InterPro" id="IPR002151">
    <property type="entry name" value="Kinesin_light"/>
</dbReference>
<evidence type="ECO:0000313" key="13">
    <source>
        <dbReference type="Proteomes" id="UP000033607"/>
    </source>
</evidence>
<organism evidence="12 13">
    <name type="scientific">Limnoraphis robusta CS-951</name>
    <dbReference type="NCBI Taxonomy" id="1637645"/>
    <lineage>
        <taxon>Bacteria</taxon>
        <taxon>Bacillati</taxon>
        <taxon>Cyanobacteriota</taxon>
        <taxon>Cyanophyceae</taxon>
        <taxon>Oscillatoriophycideae</taxon>
        <taxon>Oscillatoriales</taxon>
        <taxon>Sirenicapillariaceae</taxon>
        <taxon>Limnoraphis</taxon>
    </lineage>
</organism>
<dbReference type="SMART" id="SM00028">
    <property type="entry name" value="TPR"/>
    <property type="match status" value="10"/>
</dbReference>
<evidence type="ECO:0000256" key="6">
    <source>
        <dbReference type="ARBA" id="ARBA00022803"/>
    </source>
</evidence>
<evidence type="ECO:0000256" key="8">
    <source>
        <dbReference type="ARBA" id="ARBA00023175"/>
    </source>
</evidence>
<dbReference type="GO" id="GO:0005874">
    <property type="term" value="C:microtubule"/>
    <property type="evidence" value="ECO:0007669"/>
    <property type="project" value="UniProtKB-KW"/>
</dbReference>
<evidence type="ECO:0000313" key="12">
    <source>
        <dbReference type="EMBL" id="KMW69996.1"/>
    </source>
</evidence>
<keyword evidence="6 10" id="KW-0802">TPR repeat</keyword>
<reference evidence="12 13" key="1">
    <citation type="submission" date="2015-06" db="EMBL/GenBank/DDBJ databases">
        <title>Draft genome assembly of filamentous brackish cyanobacterium Limnoraphis robusta strain CS-951.</title>
        <authorList>
            <person name="Willis A."/>
            <person name="Parks M."/>
            <person name="Burford M.A."/>
        </authorList>
    </citation>
    <scope>NUCLEOTIDE SEQUENCE [LARGE SCALE GENOMIC DNA]</scope>
    <source>
        <strain evidence="12 13">CS-951</strain>
    </source>
</reference>
<feature type="repeat" description="TPR" evidence="10">
    <location>
        <begin position="648"/>
        <end position="681"/>
    </location>
</feature>
<dbReference type="Gene3D" id="3.40.50.300">
    <property type="entry name" value="P-loop containing nucleotide triphosphate hydrolases"/>
    <property type="match status" value="1"/>
</dbReference>
<dbReference type="PROSITE" id="PS50005">
    <property type="entry name" value="TPR"/>
    <property type="match status" value="7"/>
</dbReference>
<protein>
    <recommendedName>
        <fullName evidence="11">NB-ARC domain-containing protein</fullName>
    </recommendedName>
</protein>
<dbReference type="InterPro" id="IPR019734">
    <property type="entry name" value="TPR_rpt"/>
</dbReference>
<evidence type="ECO:0000259" key="11">
    <source>
        <dbReference type="Pfam" id="PF00931"/>
    </source>
</evidence>
<feature type="repeat" description="TPR" evidence="10">
    <location>
        <begin position="396"/>
        <end position="429"/>
    </location>
</feature>
<feature type="repeat" description="TPR" evidence="10">
    <location>
        <begin position="480"/>
        <end position="513"/>
    </location>
</feature>
<dbReference type="InterPro" id="IPR027417">
    <property type="entry name" value="P-loop_NTPase"/>
</dbReference>
<dbReference type="PATRIC" id="fig|1637645.4.peg.6102"/>
<evidence type="ECO:0000256" key="5">
    <source>
        <dbReference type="ARBA" id="ARBA00022737"/>
    </source>
</evidence>
<keyword evidence="8" id="KW-0505">Motor protein</keyword>
<evidence type="ECO:0000256" key="2">
    <source>
        <dbReference type="ARBA" id="ARBA00009622"/>
    </source>
</evidence>
<keyword evidence="9" id="KW-0206">Cytoskeleton</keyword>
<comment type="caution">
    <text evidence="12">The sequence shown here is derived from an EMBL/GenBank/DDBJ whole genome shotgun (WGS) entry which is preliminary data.</text>
</comment>
<evidence type="ECO:0000256" key="10">
    <source>
        <dbReference type="PROSITE-ProRule" id="PRU00339"/>
    </source>
</evidence>
<dbReference type="PRINTS" id="PR00381">
    <property type="entry name" value="KINESINLIGHT"/>
</dbReference>
<dbReference type="PANTHER" id="PTHR45783:SF3">
    <property type="entry name" value="KINESIN LIGHT CHAIN"/>
    <property type="match status" value="1"/>
</dbReference>
<dbReference type="Pfam" id="PF13374">
    <property type="entry name" value="TPR_10"/>
    <property type="match status" value="3"/>
</dbReference>
<evidence type="ECO:0000256" key="9">
    <source>
        <dbReference type="ARBA" id="ARBA00023212"/>
    </source>
</evidence>
<dbReference type="GO" id="GO:0005871">
    <property type="term" value="C:kinesin complex"/>
    <property type="evidence" value="ECO:0007669"/>
    <property type="project" value="InterPro"/>
</dbReference>